<accession>A0A494XM17</accession>
<comment type="caution">
    <text evidence="2">The sequence shown here is derived from an EMBL/GenBank/DDBJ whole genome shotgun (WGS) entry which is preliminary data.</text>
</comment>
<dbReference type="AlphaFoldDB" id="A0A494XM17"/>
<gene>
    <name evidence="2" type="ORF">D7S89_09885</name>
</gene>
<evidence type="ECO:0000256" key="1">
    <source>
        <dbReference type="SAM" id="MobiDB-lite"/>
    </source>
</evidence>
<keyword evidence="3" id="KW-1185">Reference proteome</keyword>
<protein>
    <submittedName>
        <fullName evidence="2">Uncharacterized protein</fullName>
    </submittedName>
</protein>
<evidence type="ECO:0000313" key="3">
    <source>
        <dbReference type="Proteomes" id="UP000280434"/>
    </source>
</evidence>
<name>A0A494XM17_9BURK</name>
<dbReference type="EMBL" id="RBZV01000003">
    <property type="protein sequence ID" value="RKP49104.1"/>
    <property type="molecule type" value="Genomic_DNA"/>
</dbReference>
<dbReference type="Proteomes" id="UP000280434">
    <property type="component" value="Unassembled WGS sequence"/>
</dbReference>
<reference evidence="2 3" key="1">
    <citation type="submission" date="2018-10" db="EMBL/GenBank/DDBJ databases">
        <title>Paraburkholderia sp. 7MK8-2, isolated from soil.</title>
        <authorList>
            <person name="Gao Z.-H."/>
            <person name="Qiu L.-H."/>
        </authorList>
    </citation>
    <scope>NUCLEOTIDE SEQUENCE [LARGE SCALE GENOMIC DNA]</scope>
    <source>
        <strain evidence="2 3">7MK8-2</strain>
    </source>
</reference>
<sequence>MMNSWRSTTSDRTDEGSQADIGTVSAIGESAGVKQCAREGEARRNNQIDEAASSQEGRSTDDCSDVAIIRAWRSMSNAYFQ</sequence>
<feature type="region of interest" description="Disordered" evidence="1">
    <location>
        <begin position="1"/>
        <end position="63"/>
    </location>
</feature>
<organism evidence="2 3">
    <name type="scientific">Trinickia fusca</name>
    <dbReference type="NCBI Taxonomy" id="2419777"/>
    <lineage>
        <taxon>Bacteria</taxon>
        <taxon>Pseudomonadati</taxon>
        <taxon>Pseudomonadota</taxon>
        <taxon>Betaproteobacteria</taxon>
        <taxon>Burkholderiales</taxon>
        <taxon>Burkholderiaceae</taxon>
        <taxon>Trinickia</taxon>
    </lineage>
</organism>
<evidence type="ECO:0000313" key="2">
    <source>
        <dbReference type="EMBL" id="RKP49104.1"/>
    </source>
</evidence>
<feature type="compositionally biased region" description="Basic and acidic residues" evidence="1">
    <location>
        <begin position="36"/>
        <end position="47"/>
    </location>
</feature>
<proteinExistence type="predicted"/>